<dbReference type="InterPro" id="IPR009057">
    <property type="entry name" value="Homeodomain-like_sf"/>
</dbReference>
<dbReference type="SUPFAM" id="SSF46689">
    <property type="entry name" value="Homeodomain-like"/>
    <property type="match status" value="2"/>
</dbReference>
<evidence type="ECO:0000256" key="2">
    <source>
        <dbReference type="ARBA" id="ARBA00023242"/>
    </source>
</evidence>
<feature type="region of interest" description="Disordered" evidence="3">
    <location>
        <begin position="1"/>
        <end position="26"/>
    </location>
</feature>
<dbReference type="SMART" id="SM00674">
    <property type="entry name" value="CENPB"/>
    <property type="match status" value="1"/>
</dbReference>
<feature type="region of interest" description="Disordered" evidence="3">
    <location>
        <begin position="544"/>
        <end position="567"/>
    </location>
</feature>
<dbReference type="Pfam" id="PF04218">
    <property type="entry name" value="CENP-B_N"/>
    <property type="match status" value="1"/>
</dbReference>
<accession>A0A100INY3</accession>
<dbReference type="VEuPathDB" id="FungiDB:ATCC64974_108250"/>
<dbReference type="Proteomes" id="UP000068243">
    <property type="component" value="Unassembled WGS sequence"/>
</dbReference>
<dbReference type="PaxDb" id="5061-CADANGAP00013814"/>
<protein>
    <submittedName>
        <fullName evidence="5">Centromere binding protein B</fullName>
    </submittedName>
</protein>
<dbReference type="Pfam" id="PF03221">
    <property type="entry name" value="HTH_Tnp_Tc5"/>
    <property type="match status" value="1"/>
</dbReference>
<dbReference type="VEuPathDB" id="FungiDB:An18g04363"/>
<evidence type="ECO:0000256" key="1">
    <source>
        <dbReference type="ARBA" id="ARBA00023125"/>
    </source>
</evidence>
<comment type="caution">
    <text evidence="5">The sequence shown here is derived from an EMBL/GenBank/DDBJ whole genome shotgun (WGS) entry which is preliminary data.</text>
</comment>
<dbReference type="PANTHER" id="PTHR19303:SF70">
    <property type="entry name" value="HTH CENPB-TYPE DOMAIN-CONTAINING PROTEIN"/>
    <property type="match status" value="1"/>
</dbReference>
<dbReference type="VEuPathDB" id="FungiDB:ASPNIDRAFT2_1168319"/>
<feature type="compositionally biased region" description="Basic and acidic residues" evidence="3">
    <location>
        <begin position="1"/>
        <end position="13"/>
    </location>
</feature>
<dbReference type="OMA" id="QWPSMLT"/>
<keyword evidence="2" id="KW-0539">Nucleus</keyword>
<feature type="compositionally biased region" description="Low complexity" evidence="3">
    <location>
        <begin position="110"/>
        <end position="139"/>
    </location>
</feature>
<gene>
    <name evidence="5" type="ORF">ABL_07027</name>
</gene>
<dbReference type="PROSITE" id="PS51253">
    <property type="entry name" value="HTH_CENPB"/>
    <property type="match status" value="1"/>
</dbReference>
<name>A0A100INY3_ASPNG</name>
<feature type="region of interest" description="Disordered" evidence="3">
    <location>
        <begin position="65"/>
        <end position="87"/>
    </location>
</feature>
<keyword evidence="1" id="KW-0238">DNA-binding</keyword>
<organism evidence="5 6">
    <name type="scientific">Aspergillus niger</name>
    <dbReference type="NCBI Taxonomy" id="5061"/>
    <lineage>
        <taxon>Eukaryota</taxon>
        <taxon>Fungi</taxon>
        <taxon>Dikarya</taxon>
        <taxon>Ascomycota</taxon>
        <taxon>Pezizomycotina</taxon>
        <taxon>Eurotiomycetes</taxon>
        <taxon>Eurotiomycetidae</taxon>
        <taxon>Eurotiales</taxon>
        <taxon>Aspergillaceae</taxon>
        <taxon>Aspergillus</taxon>
        <taxon>Aspergillus subgen. Circumdati</taxon>
    </lineage>
</organism>
<dbReference type="Gene3D" id="1.10.10.60">
    <property type="entry name" value="Homeodomain-like"/>
    <property type="match status" value="2"/>
</dbReference>
<feature type="domain" description="HTH CENPB-type" evidence="4">
    <location>
        <begin position="199"/>
        <end position="273"/>
    </location>
</feature>
<evidence type="ECO:0000313" key="6">
    <source>
        <dbReference type="Proteomes" id="UP000068243"/>
    </source>
</evidence>
<dbReference type="InterPro" id="IPR050863">
    <property type="entry name" value="CenT-Element_Derived"/>
</dbReference>
<dbReference type="InterPro" id="IPR006600">
    <property type="entry name" value="HTH_CenpB_DNA-bd_dom"/>
</dbReference>
<dbReference type="GO" id="GO:0005634">
    <property type="term" value="C:nucleus"/>
    <property type="evidence" value="ECO:0007669"/>
    <property type="project" value="TreeGrafter"/>
</dbReference>
<proteinExistence type="predicted"/>
<feature type="compositionally biased region" description="Basic residues" evidence="3">
    <location>
        <begin position="558"/>
        <end position="567"/>
    </location>
</feature>
<dbReference type="OrthoDB" id="9909311at2759"/>
<dbReference type="GO" id="GO:0003677">
    <property type="term" value="F:DNA binding"/>
    <property type="evidence" value="ECO:0007669"/>
    <property type="project" value="UniProtKB-KW"/>
</dbReference>
<feature type="region of interest" description="Disordered" evidence="3">
    <location>
        <begin position="110"/>
        <end position="153"/>
    </location>
</feature>
<evidence type="ECO:0000313" key="5">
    <source>
        <dbReference type="EMBL" id="GAQ44366.1"/>
    </source>
</evidence>
<evidence type="ECO:0000256" key="3">
    <source>
        <dbReference type="SAM" id="MobiDB-lite"/>
    </source>
</evidence>
<feature type="region of interest" description="Disordered" evidence="3">
    <location>
        <begin position="372"/>
        <end position="417"/>
    </location>
</feature>
<evidence type="ECO:0000259" key="4">
    <source>
        <dbReference type="PROSITE" id="PS51253"/>
    </source>
</evidence>
<dbReference type="EMBL" id="BCMY01000012">
    <property type="protein sequence ID" value="GAQ44366.1"/>
    <property type="molecule type" value="Genomic_DNA"/>
</dbReference>
<dbReference type="VEuPathDB" id="FungiDB:M747DRAFT_89432"/>
<dbReference type="AlphaFoldDB" id="A0A100INY3"/>
<dbReference type="InterPro" id="IPR007889">
    <property type="entry name" value="HTH_Psq"/>
</dbReference>
<reference evidence="6" key="1">
    <citation type="journal article" date="2016" name="Genome Announc.">
        <title>Draft genome sequence of Aspergillus niger strain An76.</title>
        <authorList>
            <person name="Gong W."/>
            <person name="Cheng Z."/>
            <person name="Zhang H."/>
            <person name="Liu L."/>
            <person name="Gao P."/>
            <person name="Wang L."/>
        </authorList>
    </citation>
    <scope>NUCLEOTIDE SEQUENCE [LARGE SCALE GENOMIC DNA]</scope>
    <source>
        <strain evidence="6">An76</strain>
    </source>
</reference>
<dbReference type="PANTHER" id="PTHR19303">
    <property type="entry name" value="TRANSPOSON"/>
    <property type="match status" value="1"/>
</dbReference>
<sequence>MDTESSHAQEHDFAQTSWLDIGGFSPSEQSPTLDYQAFGYGVVPLDPSYGVDIPPPYEGLPIAMPPPPSSWPSMLSNQGPFPEPGMSAVPLMQAPPTLAPVPTIPAVPRKASISKASTGKSTTGKSSSGKSSSGKSNSNPTPRRTLTDEDRRRMCLYHEENKTAKQTDIGALFGVERSTVSKVLRQKDKYLNPDDGSRSPIKRAKGRVPDIEKALSNWARNYQKQGYPLNDEMIREKALFFASTCGSSDGKEKVLSTSWLEKFKRKYNLMGARNRKGSWASTKSESDSPTCLSIDSALASAVQSPTLLSPTSPTGFLSPLPLSPVQSNENIRGELVQSLAEIASDYQHTHTKSTTSLDTTCSFSAGVTSPTSTFVTESPFTPTSQSLGSSADGNSTRPRSQTFPLSSSDPNLLCPDENSEHLTKAALRQSLSISEHQPPPEEHHDQKFLPALDTSANTIKRNRSNPEFKAKSIYPPLFSKSNTVSPVSSPGSPTQDEARRALELVMNYFKQQPSGLGADDYMTIGKLMERLELAKAQQVTLPGGLTRIDEHEDSPQLNRKRSIHSLG</sequence>
<feature type="compositionally biased region" description="Polar residues" evidence="3">
    <location>
        <begin position="372"/>
        <end position="410"/>
    </location>
</feature>